<dbReference type="PATRIC" id="fig|1140003.3.peg.2124"/>
<evidence type="ECO:0000313" key="3">
    <source>
        <dbReference type="EMBL" id="EOT84229.1"/>
    </source>
</evidence>
<keyword evidence="2" id="KW-0472">Membrane</keyword>
<feature type="compositionally biased region" description="Polar residues" evidence="1">
    <location>
        <begin position="19"/>
        <end position="37"/>
    </location>
</feature>
<keyword evidence="2" id="KW-0812">Transmembrane</keyword>
<keyword evidence="2" id="KW-1133">Transmembrane helix</keyword>
<proteinExistence type="predicted"/>
<reference evidence="3 4" key="1">
    <citation type="submission" date="2013-03" db="EMBL/GenBank/DDBJ databases">
        <title>The Genome Sequence of Enterococcus sulfureus ATCC_49903 (PacBio/Illumina hybrid assembly).</title>
        <authorList>
            <consortium name="The Broad Institute Genomics Platform"/>
            <consortium name="The Broad Institute Genome Sequencing Center for Infectious Disease"/>
            <person name="Earl A."/>
            <person name="Russ C."/>
            <person name="Gilmore M."/>
            <person name="Surin D."/>
            <person name="Walker B."/>
            <person name="Young S."/>
            <person name="Zeng Q."/>
            <person name="Gargeya S."/>
            <person name="Fitzgerald M."/>
            <person name="Haas B."/>
            <person name="Abouelleil A."/>
            <person name="Allen A.W."/>
            <person name="Alvarado L."/>
            <person name="Arachchi H.M."/>
            <person name="Berlin A.M."/>
            <person name="Chapman S.B."/>
            <person name="Gainer-Dewar J."/>
            <person name="Goldberg J."/>
            <person name="Griggs A."/>
            <person name="Gujja S."/>
            <person name="Hansen M."/>
            <person name="Howarth C."/>
            <person name="Imamovic A."/>
            <person name="Ireland A."/>
            <person name="Larimer J."/>
            <person name="McCowan C."/>
            <person name="Murphy C."/>
            <person name="Pearson M."/>
            <person name="Poon T.W."/>
            <person name="Priest M."/>
            <person name="Roberts A."/>
            <person name="Saif S."/>
            <person name="Shea T."/>
            <person name="Sisk P."/>
            <person name="Sykes S."/>
            <person name="Wortman J."/>
            <person name="Nusbaum C."/>
            <person name="Birren B."/>
        </authorList>
    </citation>
    <scope>NUCLEOTIDE SEQUENCE [LARGE SCALE GENOMIC DNA]</scope>
    <source>
        <strain evidence="3 4">ATCC 49903</strain>
    </source>
</reference>
<sequence length="84" mass="9361">MDGQIEIKGILGQEETEESQNPMQPGDGNTTKPSTTQTYYGVLPSTNEYLSFYLLGLGVTICLTVLVLHRLKKISNQLKSTDRR</sequence>
<evidence type="ECO:0000256" key="1">
    <source>
        <dbReference type="SAM" id="MobiDB-lite"/>
    </source>
</evidence>
<dbReference type="STRING" id="1140003.OMY_02212"/>
<organism evidence="3 4">
    <name type="scientific">Enterococcus sulfureus ATCC 49903</name>
    <dbReference type="NCBI Taxonomy" id="1140003"/>
    <lineage>
        <taxon>Bacteria</taxon>
        <taxon>Bacillati</taxon>
        <taxon>Bacillota</taxon>
        <taxon>Bacilli</taxon>
        <taxon>Lactobacillales</taxon>
        <taxon>Enterococcaceae</taxon>
        <taxon>Enterococcus</taxon>
    </lineage>
</organism>
<evidence type="ECO:0000256" key="2">
    <source>
        <dbReference type="SAM" id="Phobius"/>
    </source>
</evidence>
<dbReference type="EMBL" id="ASWO01000004">
    <property type="protein sequence ID" value="EOT84229.1"/>
    <property type="molecule type" value="Genomic_DNA"/>
</dbReference>
<dbReference type="AlphaFoldDB" id="S0KYY2"/>
<evidence type="ECO:0000313" key="4">
    <source>
        <dbReference type="Proteomes" id="UP000015961"/>
    </source>
</evidence>
<protein>
    <submittedName>
        <fullName evidence="3">Uncharacterized protein</fullName>
    </submittedName>
</protein>
<dbReference type="Proteomes" id="UP000015961">
    <property type="component" value="Unassembled WGS sequence"/>
</dbReference>
<accession>S0KYY2</accession>
<feature type="region of interest" description="Disordered" evidence="1">
    <location>
        <begin position="1"/>
        <end position="37"/>
    </location>
</feature>
<dbReference type="RefSeq" id="WP_016186628.1">
    <property type="nucleotide sequence ID" value="NZ_ASWO01000004.1"/>
</dbReference>
<keyword evidence="4" id="KW-1185">Reference proteome</keyword>
<comment type="caution">
    <text evidence="3">The sequence shown here is derived from an EMBL/GenBank/DDBJ whole genome shotgun (WGS) entry which is preliminary data.</text>
</comment>
<feature type="transmembrane region" description="Helical" evidence="2">
    <location>
        <begin position="50"/>
        <end position="69"/>
    </location>
</feature>
<gene>
    <name evidence="3" type="ORF">I573_01130</name>
</gene>
<name>S0KYY2_9ENTE</name>